<evidence type="ECO:0000313" key="1">
    <source>
        <dbReference type="EMBL" id="CAJ2663298.1"/>
    </source>
</evidence>
<dbReference type="Proteomes" id="UP001177021">
    <property type="component" value="Unassembled WGS sequence"/>
</dbReference>
<sequence length="304" mass="35560">MNYFSRLPRDIIDTCILPCLDGETLIALSSVSYEFFPLINEDQWRNICISTWPSLLLYSPKILSKMISMFPYGYRSFFSDAFPSIHHPNTPPPPPPHRANFNYAIDIFLQGEQEEERLPLYANVQYQYINIKTCRHSTKKNKKKQKNISTGGSNAFKLFPNTCFSLYPNLKFIPVKKDGCEEYLKEKLKLSCVLVSSRYDLIPRRNRAWGLFSSSCKPDVYVSTSKRWAVATYETVMPGLFKYYTEMVKFQVDVNCRWEDGEEDRFYVSYIMFRMKDMNGKFVKEEDAAKVLLNAIENGERKKK</sequence>
<reference evidence="1" key="1">
    <citation type="submission" date="2023-10" db="EMBL/GenBank/DDBJ databases">
        <authorList>
            <person name="Rodriguez Cubillos JULIANA M."/>
            <person name="De Vega J."/>
        </authorList>
    </citation>
    <scope>NUCLEOTIDE SEQUENCE</scope>
</reference>
<evidence type="ECO:0000313" key="2">
    <source>
        <dbReference type="Proteomes" id="UP001177021"/>
    </source>
</evidence>
<comment type="caution">
    <text evidence="1">The sequence shown here is derived from an EMBL/GenBank/DDBJ whole genome shotgun (WGS) entry which is preliminary data.</text>
</comment>
<protein>
    <submittedName>
        <fullName evidence="1">Uncharacterized protein</fullName>
    </submittedName>
</protein>
<gene>
    <name evidence="1" type="ORF">MILVUS5_LOCUS28753</name>
</gene>
<keyword evidence="2" id="KW-1185">Reference proteome</keyword>
<dbReference type="EMBL" id="CASHSV030000409">
    <property type="protein sequence ID" value="CAJ2663298.1"/>
    <property type="molecule type" value="Genomic_DNA"/>
</dbReference>
<name>A0ACB0L1N6_TRIPR</name>
<organism evidence="1 2">
    <name type="scientific">Trifolium pratense</name>
    <name type="common">Red clover</name>
    <dbReference type="NCBI Taxonomy" id="57577"/>
    <lineage>
        <taxon>Eukaryota</taxon>
        <taxon>Viridiplantae</taxon>
        <taxon>Streptophyta</taxon>
        <taxon>Embryophyta</taxon>
        <taxon>Tracheophyta</taxon>
        <taxon>Spermatophyta</taxon>
        <taxon>Magnoliopsida</taxon>
        <taxon>eudicotyledons</taxon>
        <taxon>Gunneridae</taxon>
        <taxon>Pentapetalae</taxon>
        <taxon>rosids</taxon>
        <taxon>fabids</taxon>
        <taxon>Fabales</taxon>
        <taxon>Fabaceae</taxon>
        <taxon>Papilionoideae</taxon>
        <taxon>50 kb inversion clade</taxon>
        <taxon>NPAAA clade</taxon>
        <taxon>Hologalegina</taxon>
        <taxon>IRL clade</taxon>
        <taxon>Trifolieae</taxon>
        <taxon>Trifolium</taxon>
    </lineage>
</organism>
<accession>A0ACB0L1N6</accession>
<proteinExistence type="predicted"/>